<proteinExistence type="predicted"/>
<sequence length="213" mass="25364">MKKFLKKIRLLIPKTTKYFFDFFVVFIGVFLAFWLNARKETQDKKEEEVQIYRAVYEDLNAFYVSGREENERGFINLFQNYKKDLDSLISIKKIPANKFLYGDYWHLEIINSLSNSDKLANINAELFKGLANFNTSHQMFLHEIEGFNTKYENYVTADYEKGMDYFYKPDSNEPKEKIKIIQNRLDRIISLAKMLVENTETAKNGLQEEFDFK</sequence>
<dbReference type="RefSeq" id="WP_228230171.1">
    <property type="nucleotide sequence ID" value="NZ_JAJGMW010000012.1"/>
</dbReference>
<feature type="transmembrane region" description="Helical" evidence="1">
    <location>
        <begin position="20"/>
        <end position="37"/>
    </location>
</feature>
<keyword evidence="1" id="KW-0472">Membrane</keyword>
<keyword evidence="1" id="KW-1133">Transmembrane helix</keyword>
<keyword evidence="1" id="KW-0812">Transmembrane</keyword>
<name>A0ABS8GUE5_9FLAO</name>
<gene>
    <name evidence="2" type="ORF">LLW17_10270</name>
</gene>
<dbReference type="EMBL" id="JAJGMW010000012">
    <property type="protein sequence ID" value="MCC4213103.1"/>
    <property type="molecule type" value="Genomic_DNA"/>
</dbReference>
<protein>
    <submittedName>
        <fullName evidence="2">Uncharacterized protein</fullName>
    </submittedName>
</protein>
<reference evidence="2 3" key="1">
    <citation type="submission" date="2021-11" db="EMBL/GenBank/DDBJ databases">
        <title>Seasonal and diel survey of microbial diversity of the Tyrrhenian coast.</title>
        <authorList>
            <person name="Gattoni G."/>
            <person name="Corral P."/>
        </authorList>
    </citation>
    <scope>NUCLEOTIDE SEQUENCE [LARGE SCALE GENOMIC DNA]</scope>
    <source>
        <strain evidence="2 3">Mr9</strain>
    </source>
</reference>
<keyword evidence="3" id="KW-1185">Reference proteome</keyword>
<evidence type="ECO:0000313" key="2">
    <source>
        <dbReference type="EMBL" id="MCC4213103.1"/>
    </source>
</evidence>
<evidence type="ECO:0000313" key="3">
    <source>
        <dbReference type="Proteomes" id="UP001197770"/>
    </source>
</evidence>
<accession>A0ABS8GUE5</accession>
<evidence type="ECO:0000256" key="1">
    <source>
        <dbReference type="SAM" id="Phobius"/>
    </source>
</evidence>
<dbReference type="Proteomes" id="UP001197770">
    <property type="component" value="Unassembled WGS sequence"/>
</dbReference>
<organism evidence="2 3">
    <name type="scientific">Leeuwenhoekiella parthenopeia</name>
    <dbReference type="NCBI Taxonomy" id="2890320"/>
    <lineage>
        <taxon>Bacteria</taxon>
        <taxon>Pseudomonadati</taxon>
        <taxon>Bacteroidota</taxon>
        <taxon>Flavobacteriia</taxon>
        <taxon>Flavobacteriales</taxon>
        <taxon>Flavobacteriaceae</taxon>
        <taxon>Leeuwenhoekiella</taxon>
    </lineage>
</organism>
<comment type="caution">
    <text evidence="2">The sequence shown here is derived from an EMBL/GenBank/DDBJ whole genome shotgun (WGS) entry which is preliminary data.</text>
</comment>